<dbReference type="AlphaFoldDB" id="A0A1B6NT46"/>
<accession>A0A1B6NT46</accession>
<dbReference type="Pfam" id="PF02954">
    <property type="entry name" value="HTH_8"/>
    <property type="match status" value="1"/>
</dbReference>
<dbReference type="SUPFAM" id="SSF46689">
    <property type="entry name" value="Homeodomain-like"/>
    <property type="match status" value="1"/>
</dbReference>
<comment type="caution">
    <text evidence="2">The sequence shown here is derived from an EMBL/GenBank/DDBJ whole genome shotgun (WGS) entry which is preliminary data.</text>
</comment>
<dbReference type="Gene3D" id="1.10.10.60">
    <property type="entry name" value="Homeodomain-like"/>
    <property type="match status" value="1"/>
</dbReference>
<gene>
    <name evidence="2" type="ORF">MGSAQ_001862</name>
</gene>
<name>A0A1B6NT46_9ZZZZ</name>
<evidence type="ECO:0000313" key="2">
    <source>
        <dbReference type="EMBL" id="KTF06646.1"/>
    </source>
</evidence>
<proteinExistence type="predicted"/>
<reference evidence="2" key="1">
    <citation type="submission" date="2013-11" db="EMBL/GenBank/DDBJ databases">
        <title>Microbial diversity, functional groups and degradation webs in Northern and Southern Mediterranean and Red Sea marine crude oil polluted sites.</title>
        <authorList>
            <person name="Daffonchio D."/>
            <person name="Mapelli F."/>
            <person name="Ferrer M."/>
            <person name="Richter M."/>
            <person name="Cherif A."/>
            <person name="Malkawi H.I."/>
            <person name="Yakimov M.M."/>
            <person name="Abdel-Fattah Y.R."/>
            <person name="Blaghen M."/>
            <person name="Golyshin P.N."/>
            <person name="Kalogerakis N."/>
            <person name="Boon N."/>
            <person name="Magagnini M."/>
            <person name="Fava F."/>
        </authorList>
    </citation>
    <scope>NUCLEOTIDE SEQUENCE</scope>
</reference>
<sequence>MTLDELERQYLRQVYTSFEGDTQQLAQALGVSTRTLYRKLKKAGVGDT</sequence>
<protein>
    <submittedName>
        <fullName evidence="2">Sigma-54 dependent transcriptional regulator</fullName>
    </submittedName>
</protein>
<dbReference type="InterPro" id="IPR002197">
    <property type="entry name" value="HTH_Fis"/>
</dbReference>
<dbReference type="InterPro" id="IPR009057">
    <property type="entry name" value="Homeodomain-like_sf"/>
</dbReference>
<evidence type="ECO:0000259" key="1">
    <source>
        <dbReference type="Pfam" id="PF02954"/>
    </source>
</evidence>
<dbReference type="GO" id="GO:0043565">
    <property type="term" value="F:sequence-specific DNA binding"/>
    <property type="evidence" value="ECO:0007669"/>
    <property type="project" value="InterPro"/>
</dbReference>
<organism evidence="2">
    <name type="scientific">marine sediment metagenome</name>
    <dbReference type="NCBI Taxonomy" id="412755"/>
    <lineage>
        <taxon>unclassified sequences</taxon>
        <taxon>metagenomes</taxon>
        <taxon>ecological metagenomes</taxon>
    </lineage>
</organism>
<feature type="domain" description="DNA binding HTH" evidence="1">
    <location>
        <begin position="2"/>
        <end position="42"/>
    </location>
</feature>
<dbReference type="EMBL" id="AYSL01001023">
    <property type="protein sequence ID" value="KTF06646.1"/>
    <property type="molecule type" value="Genomic_DNA"/>
</dbReference>